<evidence type="ECO:0000313" key="2">
    <source>
        <dbReference type="EMBL" id="ANQ10556.1"/>
    </source>
</evidence>
<evidence type="ECO:0000313" key="3">
    <source>
        <dbReference type="Proteomes" id="UP000092716"/>
    </source>
</evidence>
<dbReference type="Pfam" id="PF05795">
    <property type="entry name" value="Plasmodium_Vir"/>
    <property type="match status" value="2"/>
</dbReference>
<feature type="compositionally biased region" description="Polar residues" evidence="1">
    <location>
        <begin position="577"/>
        <end position="588"/>
    </location>
</feature>
<keyword evidence="3" id="KW-1185">Reference proteome</keyword>
<proteinExistence type="predicted"/>
<dbReference type="VEuPathDB" id="PlasmoDB:PCOAH_00047700"/>
<feature type="region of interest" description="Disordered" evidence="1">
    <location>
        <begin position="542"/>
        <end position="562"/>
    </location>
</feature>
<dbReference type="InterPro" id="IPR008780">
    <property type="entry name" value="Plasmodium_Vir"/>
</dbReference>
<accession>A0A1B1E6B2</accession>
<dbReference type="GeneID" id="30911501"/>
<dbReference type="EMBL" id="CP016251">
    <property type="protein sequence ID" value="ANQ10556.1"/>
    <property type="molecule type" value="Genomic_DNA"/>
</dbReference>
<dbReference type="AlphaFoldDB" id="A0A1B1E6B2"/>
<reference evidence="3" key="1">
    <citation type="submission" date="2016-06" db="EMBL/GenBank/DDBJ databases">
        <title>First high quality genome sequence of Plasmodium coatneyi using continuous long reads from single molecule, real-time sequencing.</title>
        <authorList>
            <person name="Chien J.-T."/>
            <person name="Pakala S.B."/>
            <person name="Geraldo J.A."/>
            <person name="Lapp S.A."/>
            <person name="Barnwell J.W."/>
            <person name="Kissinger J.C."/>
            <person name="Galinski M.R."/>
            <person name="Humphrey J.C."/>
        </authorList>
    </citation>
    <scope>NUCLEOTIDE SEQUENCE [LARGE SCALE GENOMIC DNA]</scope>
    <source>
        <strain evidence="3">Hackeri</strain>
    </source>
</reference>
<protein>
    <submittedName>
        <fullName evidence="2">KIR protein</fullName>
    </submittedName>
</protein>
<feature type="compositionally biased region" description="Acidic residues" evidence="1">
    <location>
        <begin position="228"/>
        <end position="247"/>
    </location>
</feature>
<feature type="region of interest" description="Disordered" evidence="1">
    <location>
        <begin position="224"/>
        <end position="247"/>
    </location>
</feature>
<feature type="region of interest" description="Disordered" evidence="1">
    <location>
        <begin position="577"/>
        <end position="598"/>
    </location>
</feature>
<organism evidence="2 3">
    <name type="scientific">Plasmodium coatneyi</name>
    <dbReference type="NCBI Taxonomy" id="208452"/>
    <lineage>
        <taxon>Eukaryota</taxon>
        <taxon>Sar</taxon>
        <taxon>Alveolata</taxon>
        <taxon>Apicomplexa</taxon>
        <taxon>Aconoidasida</taxon>
        <taxon>Haemosporida</taxon>
        <taxon>Plasmodiidae</taxon>
        <taxon>Plasmodium</taxon>
    </lineage>
</organism>
<dbReference type="Proteomes" id="UP000092716">
    <property type="component" value="Chromosome 13"/>
</dbReference>
<dbReference type="RefSeq" id="XP_019917251.1">
    <property type="nucleotide sequence ID" value="XM_020061553.1"/>
</dbReference>
<feature type="compositionally biased region" description="Low complexity" evidence="1">
    <location>
        <begin position="589"/>
        <end position="598"/>
    </location>
</feature>
<dbReference type="KEGG" id="pcot:PCOAH_00047700"/>
<sequence>MARDGDDVLPLPSEGTYGIFEDPGGCHGKVNKPACDAQLIKDVETALGAHQIKDDELPSHIVQNWHYACTRSSDAQLNRDLCYFFYYWLGTEIIAKKPEAEDFANAMKAAYKNLDQSKCNNSCTNIYPDIIDTYFGWAKNLFDYEYNIKALKDAANCRNTLAGDKYTKLKNDSEKAYKELCDRCNENGDKYCNKFKNERMSNGVCKNRNLPELTCNSANQVQIQAEAQSEDEAGVSSEDDDDTDEDDINLLDLDKLSEEEEDEDGLPEGTLRVKKLKELPSNTEYYEMFKQDSIHCTEPDGWPKQMKVKLNEDTETANFAEQIVGALCYVESKKRNPGPNNEYCNFFYFWLGKVLSTKFKKGSEFNKIMKKIKDIMAEWVSDHGCTFSCTNKKHHKFFKERKLLFEYLKDKTKIKEQINNGTVKCTQNYFTYLQKISNTYLTMKAQYNGKQGNQICKEFREIFDQEVGGKLSEVLNLTCAVVTTTKNAVSADSTSGVGGTTPGNNKITPIVSSILGIAALPITTFFLYKYDLLPSAIKNTIFGGGRNNNNNNRRRRRERSVSRNVFDILTEDDTSTLYSTETGSTAEKASTTTDSTDGASTMYNEMEEREQEEILHQVITGRM</sequence>
<gene>
    <name evidence="2" type="ORF">PCOAH_00047700</name>
</gene>
<name>A0A1B1E6B2_9APIC</name>
<evidence type="ECO:0000256" key="1">
    <source>
        <dbReference type="SAM" id="MobiDB-lite"/>
    </source>
</evidence>